<evidence type="ECO:0000313" key="3">
    <source>
        <dbReference type="EnsemblFungi" id="PTTG_01573-t43_1-p1"/>
    </source>
</evidence>
<proteinExistence type="predicted"/>
<reference evidence="3" key="4">
    <citation type="submission" date="2025-05" db="UniProtKB">
        <authorList>
            <consortium name="EnsemblFungi"/>
        </authorList>
    </citation>
    <scope>IDENTIFICATION</scope>
    <source>
        <strain evidence="3">isolate 1-1 / race 1 (BBBD)</strain>
    </source>
</reference>
<feature type="compositionally biased region" description="Low complexity" evidence="1">
    <location>
        <begin position="57"/>
        <end position="68"/>
    </location>
</feature>
<feature type="compositionally biased region" description="Pro residues" evidence="1">
    <location>
        <begin position="147"/>
        <end position="160"/>
    </location>
</feature>
<evidence type="ECO:0000313" key="2">
    <source>
        <dbReference type="EMBL" id="OAV97711.1"/>
    </source>
</evidence>
<protein>
    <submittedName>
        <fullName evidence="2 3">Uncharacterized protein</fullName>
    </submittedName>
</protein>
<gene>
    <name evidence="2" type="ORF">PTTG_01573</name>
</gene>
<reference evidence="2" key="2">
    <citation type="submission" date="2016-05" db="EMBL/GenBank/DDBJ databases">
        <title>Comparative analysis highlights variable genome content of wheat rusts and divergence of the mating loci.</title>
        <authorList>
            <person name="Cuomo C.A."/>
            <person name="Bakkeren G."/>
            <person name="Szabo L."/>
            <person name="Khalil H."/>
            <person name="Joly D."/>
            <person name="Goldberg J."/>
            <person name="Young S."/>
            <person name="Zeng Q."/>
            <person name="Fellers J."/>
        </authorList>
    </citation>
    <scope>NUCLEOTIDE SEQUENCE [LARGE SCALE GENOMIC DNA]</scope>
    <source>
        <strain evidence="2">1-1 BBBD Race 1</strain>
    </source>
</reference>
<reference evidence="2" key="1">
    <citation type="submission" date="2009-11" db="EMBL/GenBank/DDBJ databases">
        <authorList>
            <consortium name="The Broad Institute Genome Sequencing Platform"/>
            <person name="Ward D."/>
            <person name="Feldgarden M."/>
            <person name="Earl A."/>
            <person name="Young S.K."/>
            <person name="Zeng Q."/>
            <person name="Koehrsen M."/>
            <person name="Alvarado L."/>
            <person name="Berlin A."/>
            <person name="Bochicchio J."/>
            <person name="Borenstein D."/>
            <person name="Chapman S.B."/>
            <person name="Chen Z."/>
            <person name="Engels R."/>
            <person name="Freedman E."/>
            <person name="Gellesch M."/>
            <person name="Goldberg J."/>
            <person name="Griggs A."/>
            <person name="Gujja S."/>
            <person name="Heilman E."/>
            <person name="Heiman D."/>
            <person name="Hepburn T."/>
            <person name="Howarth C."/>
            <person name="Jen D."/>
            <person name="Larson L."/>
            <person name="Lewis B."/>
            <person name="Mehta T."/>
            <person name="Park D."/>
            <person name="Pearson M."/>
            <person name="Roberts A."/>
            <person name="Saif S."/>
            <person name="Shea T."/>
            <person name="Shenoy N."/>
            <person name="Sisk P."/>
            <person name="Stolte C."/>
            <person name="Sykes S."/>
            <person name="Thomson T."/>
            <person name="Walk T."/>
            <person name="White J."/>
            <person name="Yandava C."/>
            <person name="Izard J."/>
            <person name="Baranova O.V."/>
            <person name="Blanton J.M."/>
            <person name="Tanner A.C."/>
            <person name="Dewhirst F.E."/>
            <person name="Haas B."/>
            <person name="Nusbaum C."/>
            <person name="Birren B."/>
        </authorList>
    </citation>
    <scope>NUCLEOTIDE SEQUENCE [LARGE SCALE GENOMIC DNA]</scope>
    <source>
        <strain evidence="2">1-1 BBBD Race 1</strain>
    </source>
</reference>
<dbReference type="AlphaFoldDB" id="A0A180GYX6"/>
<organism evidence="2">
    <name type="scientific">Puccinia triticina (isolate 1-1 / race 1 (BBBD))</name>
    <name type="common">Brown leaf rust fungus</name>
    <dbReference type="NCBI Taxonomy" id="630390"/>
    <lineage>
        <taxon>Eukaryota</taxon>
        <taxon>Fungi</taxon>
        <taxon>Dikarya</taxon>
        <taxon>Basidiomycota</taxon>
        <taxon>Pucciniomycotina</taxon>
        <taxon>Pucciniomycetes</taxon>
        <taxon>Pucciniales</taxon>
        <taxon>Pucciniaceae</taxon>
        <taxon>Puccinia</taxon>
    </lineage>
</organism>
<evidence type="ECO:0000256" key="1">
    <source>
        <dbReference type="SAM" id="MobiDB-lite"/>
    </source>
</evidence>
<feature type="compositionally biased region" description="Pro residues" evidence="1">
    <location>
        <begin position="129"/>
        <end position="138"/>
    </location>
</feature>
<feature type="compositionally biased region" description="Pro residues" evidence="1">
    <location>
        <begin position="46"/>
        <end position="56"/>
    </location>
</feature>
<dbReference type="EMBL" id="ADAS02000011">
    <property type="protein sequence ID" value="OAV97711.1"/>
    <property type="molecule type" value="Genomic_DNA"/>
</dbReference>
<feature type="region of interest" description="Disordered" evidence="1">
    <location>
        <begin position="124"/>
        <end position="206"/>
    </location>
</feature>
<keyword evidence="4" id="KW-1185">Reference proteome</keyword>
<dbReference type="Proteomes" id="UP000005240">
    <property type="component" value="Unassembled WGS sequence"/>
</dbReference>
<dbReference type="EnsemblFungi" id="PTTG_01573-t43_1">
    <property type="protein sequence ID" value="PTTG_01573-t43_1-p1"/>
    <property type="gene ID" value="PTTG_01573"/>
</dbReference>
<feature type="region of interest" description="Disordered" evidence="1">
    <location>
        <begin position="45"/>
        <end position="68"/>
    </location>
</feature>
<evidence type="ECO:0000313" key="4">
    <source>
        <dbReference type="Proteomes" id="UP000005240"/>
    </source>
</evidence>
<accession>A0A180GYX6</accession>
<feature type="region of interest" description="Disordered" evidence="1">
    <location>
        <begin position="281"/>
        <end position="301"/>
    </location>
</feature>
<dbReference type="VEuPathDB" id="FungiDB:PTTG_01573"/>
<sequence>MSTRRTTSSNQLLPLTDTEAIIRAANKAKRAAAVAEKQRQATLPIVFPPAPSPSPPQTTLSTSQPATTATQALTPNPLEVHSCPPSLSTSLTLPQAIRFPSSPTTSFFSVDSNVGPIIRAWSPIEPTTIKPPPPPTKPFNPLLSTPPALPPPSQPQPKPTTSPNATFPGPRPSAMSHKERPGTGNEPPTDVSQTSTSGPGPPTDHSFAAQLQSAMLALQQANLDAQQAADARALAAQEAAEERAKADADHFRLAQEAAEEQARANEERLAWFQEALIRATSNQTAPPRPTTPSDGHIDLRRFRTSDGPTYTGPYQETEPFLAWIQGLEIFFDTKKVVATDDKIRIADLSLAKWLSGGLPNEIRADILKFEILEVTPFDYGRFAKRVRIFFDALPVRTLPGRTKGQPITTSTNTAAIPETRAAGTISDELRWCIHSYLDSIGRCHWCRGHCGLPNGTCQNNQARGKVKFPPSFVTPPKPPNYIPPLPLW</sequence>
<reference evidence="3 4" key="3">
    <citation type="journal article" date="2017" name="G3 (Bethesda)">
        <title>Comparative analysis highlights variable genome content of wheat rusts and divergence of the mating loci.</title>
        <authorList>
            <person name="Cuomo C.A."/>
            <person name="Bakkeren G."/>
            <person name="Khalil H.B."/>
            <person name="Panwar V."/>
            <person name="Joly D."/>
            <person name="Linning R."/>
            <person name="Sakthikumar S."/>
            <person name="Song X."/>
            <person name="Adiconis X."/>
            <person name="Fan L."/>
            <person name="Goldberg J.M."/>
            <person name="Levin J.Z."/>
            <person name="Young S."/>
            <person name="Zeng Q."/>
            <person name="Anikster Y."/>
            <person name="Bruce M."/>
            <person name="Wang M."/>
            <person name="Yin C."/>
            <person name="McCallum B."/>
            <person name="Szabo L.J."/>
            <person name="Hulbert S."/>
            <person name="Chen X."/>
            <person name="Fellers J.P."/>
        </authorList>
    </citation>
    <scope>NUCLEOTIDE SEQUENCE</scope>
    <source>
        <strain evidence="3">isolate 1-1 / race 1 (BBBD)</strain>
        <strain evidence="4">Isolate 1-1 / race 1 (BBBD)</strain>
    </source>
</reference>
<name>A0A180GYX6_PUCT1</name>